<gene>
    <name evidence="3" type="ORF">HEB94_008564</name>
</gene>
<protein>
    <submittedName>
        <fullName evidence="3">DNA-binding transcriptional regulator of glucitol operon</fullName>
    </submittedName>
</protein>
<keyword evidence="4" id="KW-1185">Reference proteome</keyword>
<dbReference type="Proteomes" id="UP000638648">
    <property type="component" value="Unassembled WGS sequence"/>
</dbReference>
<name>A0A927RP30_9ACTN</name>
<feature type="transmembrane region" description="Helical" evidence="2">
    <location>
        <begin position="60"/>
        <end position="79"/>
    </location>
</feature>
<dbReference type="EMBL" id="JADBEM010000001">
    <property type="protein sequence ID" value="MBE1611716.1"/>
    <property type="molecule type" value="Genomic_DNA"/>
</dbReference>
<evidence type="ECO:0000256" key="1">
    <source>
        <dbReference type="SAM" id="MobiDB-lite"/>
    </source>
</evidence>
<keyword evidence="2" id="KW-0472">Membrane</keyword>
<keyword evidence="2" id="KW-1133">Transmembrane helix</keyword>
<dbReference type="GO" id="GO:0003677">
    <property type="term" value="F:DNA binding"/>
    <property type="evidence" value="ECO:0007669"/>
    <property type="project" value="UniProtKB-KW"/>
</dbReference>
<evidence type="ECO:0000256" key="2">
    <source>
        <dbReference type="SAM" id="Phobius"/>
    </source>
</evidence>
<feature type="compositionally biased region" description="Basic and acidic residues" evidence="1">
    <location>
        <begin position="90"/>
        <end position="104"/>
    </location>
</feature>
<feature type="transmembrane region" description="Helical" evidence="2">
    <location>
        <begin position="26"/>
        <end position="48"/>
    </location>
</feature>
<dbReference type="AlphaFoldDB" id="A0A927RP30"/>
<evidence type="ECO:0000313" key="3">
    <source>
        <dbReference type="EMBL" id="MBE1611716.1"/>
    </source>
</evidence>
<keyword evidence="2" id="KW-0812">Transmembrane</keyword>
<keyword evidence="3" id="KW-0238">DNA-binding</keyword>
<organism evidence="3 4">
    <name type="scientific">Actinopolymorpha pittospori</name>
    <dbReference type="NCBI Taxonomy" id="648752"/>
    <lineage>
        <taxon>Bacteria</taxon>
        <taxon>Bacillati</taxon>
        <taxon>Actinomycetota</taxon>
        <taxon>Actinomycetes</taxon>
        <taxon>Propionibacteriales</taxon>
        <taxon>Actinopolymorphaceae</taxon>
        <taxon>Actinopolymorpha</taxon>
    </lineage>
</organism>
<accession>A0A927RP30</accession>
<feature type="region of interest" description="Disordered" evidence="1">
    <location>
        <begin position="90"/>
        <end position="140"/>
    </location>
</feature>
<proteinExistence type="predicted"/>
<comment type="caution">
    <text evidence="3">The sequence shown here is derived from an EMBL/GenBank/DDBJ whole genome shotgun (WGS) entry which is preliminary data.</text>
</comment>
<reference evidence="3" key="1">
    <citation type="submission" date="2020-10" db="EMBL/GenBank/DDBJ databases">
        <title>Sequencing the genomes of 1000 actinobacteria strains.</title>
        <authorList>
            <person name="Klenk H.-P."/>
        </authorList>
    </citation>
    <scope>NUCLEOTIDE SEQUENCE</scope>
    <source>
        <strain evidence="3">DSM 45354</strain>
    </source>
</reference>
<dbReference type="RefSeq" id="WP_192754885.1">
    <property type="nucleotide sequence ID" value="NZ_BAABJL010000176.1"/>
</dbReference>
<evidence type="ECO:0000313" key="4">
    <source>
        <dbReference type="Proteomes" id="UP000638648"/>
    </source>
</evidence>
<sequence>MDLRMDPDGSSVATPSRLRRLLTLRWIGFTLLVIAAVATFLFLAWWQLRRYESWSGDWQNLGYALQWPFFAVFAVYLWWRLLRDGDPSAQPEHGESAVADERPLTRTGSDGSAARAWSGTGRRRGAESEAEPVALPPLPPKRLTATAVAAPATGGAELDEVDAAALAAYNRYLTALSERDRDST</sequence>